<dbReference type="Gramene" id="PHT30818">
    <property type="protein sequence ID" value="PHT30818"/>
    <property type="gene ID" value="T459_35717"/>
</dbReference>
<comment type="caution">
    <text evidence="8">The sequence shown here is derived from an EMBL/GenBank/DDBJ whole genome shotgun (WGS) entry which is preliminary data.</text>
</comment>
<organism evidence="8 9">
    <name type="scientific">Capsicum annuum</name>
    <name type="common">Capsicum pepper</name>
    <dbReference type="NCBI Taxonomy" id="4072"/>
    <lineage>
        <taxon>Eukaryota</taxon>
        <taxon>Viridiplantae</taxon>
        <taxon>Streptophyta</taxon>
        <taxon>Embryophyta</taxon>
        <taxon>Tracheophyta</taxon>
        <taxon>Spermatophyta</taxon>
        <taxon>Magnoliopsida</taxon>
        <taxon>eudicotyledons</taxon>
        <taxon>Gunneridae</taxon>
        <taxon>Pentapetalae</taxon>
        <taxon>asterids</taxon>
        <taxon>lamiids</taxon>
        <taxon>Solanales</taxon>
        <taxon>Solanaceae</taxon>
        <taxon>Solanoideae</taxon>
        <taxon>Capsiceae</taxon>
        <taxon>Capsicum</taxon>
    </lineage>
</organism>
<dbReference type="InterPro" id="IPR050352">
    <property type="entry name" value="ABCG_transporters"/>
</dbReference>
<dbReference type="PANTHER" id="PTHR48041">
    <property type="entry name" value="ABC TRANSPORTER G FAMILY MEMBER 28"/>
    <property type="match status" value="1"/>
</dbReference>
<accession>A0A2G2VD14</accession>
<evidence type="ECO:0000256" key="3">
    <source>
        <dbReference type="ARBA" id="ARBA00022692"/>
    </source>
</evidence>
<keyword evidence="3 6" id="KW-0812">Transmembrane</keyword>
<dbReference type="InterPro" id="IPR043926">
    <property type="entry name" value="ABCG_dom"/>
</dbReference>
<evidence type="ECO:0000256" key="4">
    <source>
        <dbReference type="ARBA" id="ARBA00022989"/>
    </source>
</evidence>
<name>A0A2G2VD14_CAPAN</name>
<evidence type="ECO:0000256" key="6">
    <source>
        <dbReference type="SAM" id="Phobius"/>
    </source>
</evidence>
<evidence type="ECO:0000313" key="9">
    <source>
        <dbReference type="Proteomes" id="UP000222542"/>
    </source>
</evidence>
<reference evidence="8 9" key="1">
    <citation type="journal article" date="2014" name="Nat. Genet.">
        <title>Genome sequence of the hot pepper provides insights into the evolution of pungency in Capsicum species.</title>
        <authorList>
            <person name="Kim S."/>
            <person name="Park M."/>
            <person name="Yeom S.I."/>
            <person name="Kim Y.M."/>
            <person name="Lee J.M."/>
            <person name="Lee H.A."/>
            <person name="Seo E."/>
            <person name="Choi J."/>
            <person name="Cheong K."/>
            <person name="Kim K.T."/>
            <person name="Jung K."/>
            <person name="Lee G.W."/>
            <person name="Oh S.K."/>
            <person name="Bae C."/>
            <person name="Kim S.B."/>
            <person name="Lee H.Y."/>
            <person name="Kim S.Y."/>
            <person name="Kim M.S."/>
            <person name="Kang B.C."/>
            <person name="Jo Y.D."/>
            <person name="Yang H.B."/>
            <person name="Jeong H.J."/>
            <person name="Kang W.H."/>
            <person name="Kwon J.K."/>
            <person name="Shin C."/>
            <person name="Lim J.Y."/>
            <person name="Park J.H."/>
            <person name="Huh J.H."/>
            <person name="Kim J.S."/>
            <person name="Kim B.D."/>
            <person name="Cohen O."/>
            <person name="Paran I."/>
            <person name="Suh M.C."/>
            <person name="Lee S.B."/>
            <person name="Kim Y.K."/>
            <person name="Shin Y."/>
            <person name="Noh S.J."/>
            <person name="Park J."/>
            <person name="Seo Y.S."/>
            <person name="Kwon S.Y."/>
            <person name="Kim H.A."/>
            <person name="Park J.M."/>
            <person name="Kim H.J."/>
            <person name="Choi S.B."/>
            <person name="Bosland P.W."/>
            <person name="Reeves G."/>
            <person name="Jo S.H."/>
            <person name="Lee B.W."/>
            <person name="Cho H.T."/>
            <person name="Choi H.S."/>
            <person name="Lee M.S."/>
            <person name="Yu Y."/>
            <person name="Do Choi Y."/>
            <person name="Park B.S."/>
            <person name="van Deynze A."/>
            <person name="Ashrafi H."/>
            <person name="Hill T."/>
            <person name="Kim W.T."/>
            <person name="Pai H.S."/>
            <person name="Ahn H.K."/>
            <person name="Yeam I."/>
            <person name="Giovannoni J.J."/>
            <person name="Rose J.K."/>
            <person name="Sorensen I."/>
            <person name="Lee S.J."/>
            <person name="Kim R.W."/>
            <person name="Choi I.Y."/>
            <person name="Choi B.S."/>
            <person name="Lim J.S."/>
            <person name="Lee Y.H."/>
            <person name="Choi D."/>
        </authorList>
    </citation>
    <scope>NUCLEOTIDE SEQUENCE [LARGE SCALE GENOMIC DNA]</scope>
    <source>
        <strain evidence="9">cv. CM334</strain>
    </source>
</reference>
<protein>
    <recommendedName>
        <fullName evidence="7">ABC transporter family G domain-containing protein</fullName>
    </recommendedName>
</protein>
<dbReference type="GO" id="GO:0016020">
    <property type="term" value="C:membrane"/>
    <property type="evidence" value="ECO:0007669"/>
    <property type="project" value="UniProtKB-SubCell"/>
</dbReference>
<evidence type="ECO:0000313" key="8">
    <source>
        <dbReference type="EMBL" id="PHT30818.1"/>
    </source>
</evidence>
<dbReference type="AlphaFoldDB" id="A0A2G2VD14"/>
<comment type="subcellular location">
    <subcellularLocation>
        <location evidence="1">Membrane</location>
        <topology evidence="1">Multi-pass membrane protein</topology>
    </subcellularLocation>
</comment>
<proteinExistence type="predicted"/>
<evidence type="ECO:0000256" key="2">
    <source>
        <dbReference type="ARBA" id="ARBA00022448"/>
    </source>
</evidence>
<dbReference type="Proteomes" id="UP000222542">
    <property type="component" value="Unassembled WGS sequence"/>
</dbReference>
<feature type="transmembrane region" description="Helical" evidence="6">
    <location>
        <begin position="75"/>
        <end position="94"/>
    </location>
</feature>
<dbReference type="EMBL" id="AYRZ02010862">
    <property type="protein sequence ID" value="PHT30818.1"/>
    <property type="molecule type" value="Genomic_DNA"/>
</dbReference>
<keyword evidence="2" id="KW-0813">Transport</keyword>
<feature type="domain" description="ABC transporter family G" evidence="7">
    <location>
        <begin position="4"/>
        <end position="104"/>
    </location>
</feature>
<evidence type="ECO:0000256" key="5">
    <source>
        <dbReference type="ARBA" id="ARBA00023136"/>
    </source>
</evidence>
<keyword evidence="5 6" id="KW-0472">Membrane</keyword>
<dbReference type="Pfam" id="PF19055">
    <property type="entry name" value="ABC2_membrane_7"/>
    <property type="match status" value="1"/>
</dbReference>
<gene>
    <name evidence="8" type="ORF">T459_35717</name>
</gene>
<dbReference type="GO" id="GO:0140359">
    <property type="term" value="F:ABC-type transporter activity"/>
    <property type="evidence" value="ECO:0007669"/>
    <property type="project" value="InterPro"/>
</dbReference>
<keyword evidence="4 6" id="KW-1133">Transmembrane helix</keyword>
<evidence type="ECO:0000259" key="7">
    <source>
        <dbReference type="Pfam" id="PF19055"/>
    </source>
</evidence>
<sequence length="150" mass="16877">MLTIRKSLLIKIAALRSFSLDKLHYWRESASGMSSLAYFMAKDTVDHINTIVKPAVYLSMFYFFNNPRSSILDNYLVLLCVCVTGIAYALAIYFEPGQAQLVCTQYFDLTIRTNSKRHPLLPQFSTNKLMCLSVVGVATSCLDPCSKQGQ</sequence>
<dbReference type="PANTHER" id="PTHR48041:SF91">
    <property type="entry name" value="ABC TRANSPORTER G FAMILY MEMBER 28"/>
    <property type="match status" value="1"/>
</dbReference>
<keyword evidence="9" id="KW-1185">Reference proteome</keyword>
<reference evidence="8 9" key="2">
    <citation type="journal article" date="2017" name="Genome Biol.">
        <title>New reference genome sequences of hot pepper reveal the massive evolution of plant disease-resistance genes by retroduplication.</title>
        <authorList>
            <person name="Kim S."/>
            <person name="Park J."/>
            <person name="Yeom S.I."/>
            <person name="Kim Y.M."/>
            <person name="Seo E."/>
            <person name="Kim K.T."/>
            <person name="Kim M.S."/>
            <person name="Lee J.M."/>
            <person name="Cheong K."/>
            <person name="Shin H.S."/>
            <person name="Kim S.B."/>
            <person name="Han K."/>
            <person name="Lee J."/>
            <person name="Park M."/>
            <person name="Lee H.A."/>
            <person name="Lee H.Y."/>
            <person name="Lee Y."/>
            <person name="Oh S."/>
            <person name="Lee J.H."/>
            <person name="Choi E."/>
            <person name="Choi E."/>
            <person name="Lee S.E."/>
            <person name="Jeon J."/>
            <person name="Kim H."/>
            <person name="Choi G."/>
            <person name="Song H."/>
            <person name="Lee J."/>
            <person name="Lee S.C."/>
            <person name="Kwon J.K."/>
            <person name="Lee H.Y."/>
            <person name="Koo N."/>
            <person name="Hong Y."/>
            <person name="Kim R.W."/>
            <person name="Kang W.H."/>
            <person name="Huh J.H."/>
            <person name="Kang B.C."/>
            <person name="Yang T.J."/>
            <person name="Lee Y.H."/>
            <person name="Bennetzen J.L."/>
            <person name="Choi D."/>
        </authorList>
    </citation>
    <scope>NUCLEOTIDE SEQUENCE [LARGE SCALE GENOMIC DNA]</scope>
    <source>
        <strain evidence="9">cv. CM334</strain>
    </source>
</reference>
<evidence type="ECO:0000256" key="1">
    <source>
        <dbReference type="ARBA" id="ARBA00004141"/>
    </source>
</evidence>